<gene>
    <name evidence="5" type="ORF">BST20_07330</name>
    <name evidence="4" type="ORF">MBRA_50300</name>
</gene>
<organism evidence="5 6">
    <name type="scientific">Mycobacterium branderi</name>
    <dbReference type="NCBI Taxonomy" id="43348"/>
    <lineage>
        <taxon>Bacteria</taxon>
        <taxon>Bacillati</taxon>
        <taxon>Actinomycetota</taxon>
        <taxon>Actinomycetes</taxon>
        <taxon>Mycobacteriales</taxon>
        <taxon>Mycobacteriaceae</taxon>
        <taxon>Mycobacterium</taxon>
    </lineage>
</organism>
<dbReference type="Gene3D" id="3.40.50.12780">
    <property type="entry name" value="N-terminal domain of ligase-like"/>
    <property type="match status" value="1"/>
</dbReference>
<dbReference type="PANTHER" id="PTHR43767">
    <property type="entry name" value="LONG-CHAIN-FATTY-ACID--COA LIGASE"/>
    <property type="match status" value="1"/>
</dbReference>
<dbReference type="CDD" id="cd04433">
    <property type="entry name" value="AFD_class_I"/>
    <property type="match status" value="1"/>
</dbReference>
<feature type="domain" description="AMP-binding enzyme C-terminal" evidence="3">
    <location>
        <begin position="410"/>
        <end position="477"/>
    </location>
</feature>
<dbReference type="OrthoDB" id="3444674at2"/>
<dbReference type="Proteomes" id="UP000192441">
    <property type="component" value="Unassembled WGS sequence"/>
</dbReference>
<evidence type="ECO:0000313" key="5">
    <source>
        <dbReference type="EMBL" id="ORA40346.1"/>
    </source>
</evidence>
<keyword evidence="7" id="KW-1185">Reference proteome</keyword>
<name>A0A7I7WDC6_9MYCO</name>
<evidence type="ECO:0000259" key="3">
    <source>
        <dbReference type="Pfam" id="PF13193"/>
    </source>
</evidence>
<dbReference type="PANTHER" id="PTHR43767:SF1">
    <property type="entry name" value="NONRIBOSOMAL PEPTIDE SYNTHASE PES1 (EUROFUNG)-RELATED"/>
    <property type="match status" value="1"/>
</dbReference>
<accession>A0A7I7WDC6</accession>
<keyword evidence="4" id="KW-0436">Ligase</keyword>
<keyword evidence="1" id="KW-0812">Transmembrane</keyword>
<dbReference type="AlphaFoldDB" id="A0A7I7WDC6"/>
<keyword evidence="1" id="KW-1133">Transmembrane helix</keyword>
<proteinExistence type="predicted"/>
<evidence type="ECO:0000259" key="2">
    <source>
        <dbReference type="Pfam" id="PF00501"/>
    </source>
</evidence>
<dbReference type="Pfam" id="PF00501">
    <property type="entry name" value="AMP-binding"/>
    <property type="match status" value="1"/>
</dbReference>
<geneLocation type="plasmid" evidence="4 7">
    <name>pJCM12687</name>
</geneLocation>
<keyword evidence="4" id="KW-0614">Plasmid</keyword>
<evidence type="ECO:0000313" key="7">
    <source>
        <dbReference type="Proteomes" id="UP000467379"/>
    </source>
</evidence>
<feature type="domain" description="AMP-dependent synthetase/ligase" evidence="2">
    <location>
        <begin position="19"/>
        <end position="364"/>
    </location>
</feature>
<reference evidence="4 7" key="2">
    <citation type="journal article" date="2019" name="Emerg. Microbes Infect.">
        <title>Comprehensive subspecies identification of 175 nontuberculous mycobacteria species based on 7547 genomic profiles.</title>
        <authorList>
            <person name="Matsumoto Y."/>
            <person name="Kinjo T."/>
            <person name="Motooka D."/>
            <person name="Nabeya D."/>
            <person name="Jung N."/>
            <person name="Uechi K."/>
            <person name="Horii T."/>
            <person name="Iida T."/>
            <person name="Fujita J."/>
            <person name="Nakamura S."/>
        </authorList>
    </citation>
    <scope>NUCLEOTIDE SEQUENCE [LARGE SCALE GENOMIC DNA]</scope>
    <source>
        <strain evidence="4 7">JCM 12687</strain>
        <plasmid evidence="4">pJCM12687</plasmid>
    </source>
</reference>
<evidence type="ECO:0000256" key="1">
    <source>
        <dbReference type="SAM" id="Phobius"/>
    </source>
</evidence>
<dbReference type="InterPro" id="IPR025110">
    <property type="entry name" value="AMP-bd_C"/>
</dbReference>
<evidence type="ECO:0000313" key="6">
    <source>
        <dbReference type="Proteomes" id="UP000192441"/>
    </source>
</evidence>
<dbReference type="Pfam" id="PF13193">
    <property type="entry name" value="AMP-binding_C"/>
    <property type="match status" value="1"/>
</dbReference>
<feature type="transmembrane region" description="Helical" evidence="1">
    <location>
        <begin position="196"/>
        <end position="217"/>
    </location>
</feature>
<sequence>MTRLREVFDRLWAADDGADMVQCEGKWVRWGEVRQLAERIDRVLSDAGCGAGGRVAVVLGNRMESVGALIAIFRAERTLVTISPLQPPERMSEDLTATGASWVLAPGQCWSQPAFVEGVAKLGAAGWSVDGDAVVARSESRREPAVGDPAVAIEMLTSGTTGRPKRIPLTRRQLEASLAAPLRHNERPEVRDKPPFTGAVALVAIPIVHIGGLFALLQSLVAARRFVLLERFTLEGWHAAVREHKPILAGLPPPAIRSVLDSDIPREDLASVRAINAGTSPVDPALVDAFYERYGIPILIVYGATEFCGAVAGWTVRDFRERWHAKKGSVGRAFPGVALRAVDDDGAVLAPGRSGRLQVASVQVGGSAERWVTTSDLAHIDEDGFLYIDGRADDVILRGGFKVAPDRVATALRGHDAVADAAVDGMPDERLGRVPVAAVQLRSGASATPEELRAHCRSVLTPYEVPARVYIVDELPRGAALKVDRRRLRALLDQLGGSPASSYAGNQ</sequence>
<dbReference type="SUPFAM" id="SSF56801">
    <property type="entry name" value="Acetyl-CoA synthetase-like"/>
    <property type="match status" value="1"/>
</dbReference>
<reference evidence="5 6" key="1">
    <citation type="submission" date="2016-12" db="EMBL/GenBank/DDBJ databases">
        <title>The new phylogeny of genus Mycobacterium.</title>
        <authorList>
            <person name="Tortoli E."/>
            <person name="Trovato A."/>
            <person name="Cirillo D.M."/>
        </authorList>
    </citation>
    <scope>NUCLEOTIDE SEQUENCE [LARGE SCALE GENOMIC DNA]</scope>
    <source>
        <strain evidence="5 6">DSM 44624</strain>
    </source>
</reference>
<dbReference type="InterPro" id="IPR050237">
    <property type="entry name" value="ATP-dep_AMP-bd_enzyme"/>
</dbReference>
<dbReference type="RefSeq" id="WP_083130743.1">
    <property type="nucleotide sequence ID" value="NZ_AP022607.1"/>
</dbReference>
<reference evidence="4" key="3">
    <citation type="submission" date="2020-02" db="EMBL/GenBank/DDBJ databases">
        <authorList>
            <person name="Matsumoto Y."/>
            <person name="Motooka D."/>
            <person name="Nakamura S."/>
        </authorList>
    </citation>
    <scope>NUCLEOTIDE SEQUENCE</scope>
    <source>
        <strain evidence="4">JCM 12687</strain>
        <plasmid evidence="4">pJCM12687</plasmid>
    </source>
</reference>
<protein>
    <submittedName>
        <fullName evidence="5">AMP-dependent synthetase</fullName>
    </submittedName>
    <submittedName>
        <fullName evidence="4">O-succinylbenzoate--CoA ligase</fullName>
    </submittedName>
</protein>
<dbReference type="EMBL" id="AP022607">
    <property type="protein sequence ID" value="BBZ14835.1"/>
    <property type="molecule type" value="Genomic_DNA"/>
</dbReference>
<dbReference type="InterPro" id="IPR042099">
    <property type="entry name" value="ANL_N_sf"/>
</dbReference>
<dbReference type="GO" id="GO:0016878">
    <property type="term" value="F:acid-thiol ligase activity"/>
    <property type="evidence" value="ECO:0007669"/>
    <property type="project" value="UniProtKB-ARBA"/>
</dbReference>
<dbReference type="Proteomes" id="UP000467379">
    <property type="component" value="Plasmid pJCM12687"/>
</dbReference>
<dbReference type="InterPro" id="IPR000873">
    <property type="entry name" value="AMP-dep_synth/lig_dom"/>
</dbReference>
<dbReference type="InterPro" id="IPR045851">
    <property type="entry name" value="AMP-bd_C_sf"/>
</dbReference>
<keyword evidence="1" id="KW-0472">Membrane</keyword>
<dbReference type="EMBL" id="MVHM01000002">
    <property type="protein sequence ID" value="ORA40346.1"/>
    <property type="molecule type" value="Genomic_DNA"/>
</dbReference>
<dbReference type="Gene3D" id="3.30.300.30">
    <property type="match status" value="1"/>
</dbReference>
<evidence type="ECO:0000313" key="4">
    <source>
        <dbReference type="EMBL" id="BBZ14835.1"/>
    </source>
</evidence>